<dbReference type="InterPro" id="IPR021827">
    <property type="entry name" value="Nup186/Nup192/Nup205"/>
</dbReference>
<organism evidence="3 4">
    <name type="scientific">Acorus calamus</name>
    <name type="common">Sweet flag</name>
    <dbReference type="NCBI Taxonomy" id="4465"/>
    <lineage>
        <taxon>Eukaryota</taxon>
        <taxon>Viridiplantae</taxon>
        <taxon>Streptophyta</taxon>
        <taxon>Embryophyta</taxon>
        <taxon>Tracheophyta</taxon>
        <taxon>Spermatophyta</taxon>
        <taxon>Magnoliopsida</taxon>
        <taxon>Liliopsida</taxon>
        <taxon>Acoraceae</taxon>
        <taxon>Acorus</taxon>
    </lineage>
</organism>
<name>A0AAV9EZX9_ACOCL</name>
<comment type="caution">
    <text evidence="3">The sequence shown here is derived from an EMBL/GenBank/DDBJ whole genome shotgun (WGS) entry which is preliminary data.</text>
</comment>
<feature type="compositionally biased region" description="Low complexity" evidence="1">
    <location>
        <begin position="212"/>
        <end position="240"/>
    </location>
</feature>
<dbReference type="EMBL" id="JAUJYO010000004">
    <property type="protein sequence ID" value="KAK1319046.1"/>
    <property type="molecule type" value="Genomic_DNA"/>
</dbReference>
<feature type="region of interest" description="Disordered" evidence="1">
    <location>
        <begin position="196"/>
        <end position="316"/>
    </location>
</feature>
<feature type="compositionally biased region" description="Basic and acidic residues" evidence="1">
    <location>
        <begin position="241"/>
        <end position="255"/>
    </location>
</feature>
<reference evidence="3" key="1">
    <citation type="journal article" date="2023" name="Nat. Commun.">
        <title>Diploid and tetraploid genomes of Acorus and the evolution of monocots.</title>
        <authorList>
            <person name="Ma L."/>
            <person name="Liu K.W."/>
            <person name="Li Z."/>
            <person name="Hsiao Y.Y."/>
            <person name="Qi Y."/>
            <person name="Fu T."/>
            <person name="Tang G.D."/>
            <person name="Zhang D."/>
            <person name="Sun W.H."/>
            <person name="Liu D.K."/>
            <person name="Li Y."/>
            <person name="Chen G.Z."/>
            <person name="Liu X.D."/>
            <person name="Liao X.Y."/>
            <person name="Jiang Y.T."/>
            <person name="Yu X."/>
            <person name="Hao Y."/>
            <person name="Huang J."/>
            <person name="Zhao X.W."/>
            <person name="Ke S."/>
            <person name="Chen Y.Y."/>
            <person name="Wu W.L."/>
            <person name="Hsu J.L."/>
            <person name="Lin Y.F."/>
            <person name="Huang M.D."/>
            <person name="Li C.Y."/>
            <person name="Huang L."/>
            <person name="Wang Z.W."/>
            <person name="Zhao X."/>
            <person name="Zhong W.Y."/>
            <person name="Peng D.H."/>
            <person name="Ahmad S."/>
            <person name="Lan S."/>
            <person name="Zhang J.S."/>
            <person name="Tsai W.C."/>
            <person name="Van de Peer Y."/>
            <person name="Liu Z.J."/>
        </authorList>
    </citation>
    <scope>NUCLEOTIDE SEQUENCE</scope>
    <source>
        <strain evidence="3">CP</strain>
    </source>
</reference>
<dbReference type="Proteomes" id="UP001180020">
    <property type="component" value="Unassembled WGS sequence"/>
</dbReference>
<feature type="compositionally biased region" description="Polar residues" evidence="1">
    <location>
        <begin position="285"/>
        <end position="294"/>
    </location>
</feature>
<evidence type="ECO:0000256" key="1">
    <source>
        <dbReference type="SAM" id="MobiDB-lite"/>
    </source>
</evidence>
<evidence type="ECO:0000259" key="2">
    <source>
        <dbReference type="PROSITE" id="PS51840"/>
    </source>
</evidence>
<dbReference type="PROSITE" id="PS51840">
    <property type="entry name" value="C2_NT"/>
    <property type="match status" value="1"/>
</dbReference>
<feature type="compositionally biased region" description="Basic and acidic residues" evidence="1">
    <location>
        <begin position="402"/>
        <end position="425"/>
    </location>
</feature>
<reference evidence="3" key="2">
    <citation type="submission" date="2023-06" db="EMBL/GenBank/DDBJ databases">
        <authorList>
            <person name="Ma L."/>
            <person name="Liu K.-W."/>
            <person name="Li Z."/>
            <person name="Hsiao Y.-Y."/>
            <person name="Qi Y."/>
            <person name="Fu T."/>
            <person name="Tang G."/>
            <person name="Zhang D."/>
            <person name="Sun W.-H."/>
            <person name="Liu D.-K."/>
            <person name="Li Y."/>
            <person name="Chen G.-Z."/>
            <person name="Liu X.-D."/>
            <person name="Liao X.-Y."/>
            <person name="Jiang Y.-T."/>
            <person name="Yu X."/>
            <person name="Hao Y."/>
            <person name="Huang J."/>
            <person name="Zhao X.-W."/>
            <person name="Ke S."/>
            <person name="Chen Y.-Y."/>
            <person name="Wu W.-L."/>
            <person name="Hsu J.-L."/>
            <person name="Lin Y.-F."/>
            <person name="Huang M.-D."/>
            <person name="Li C.-Y."/>
            <person name="Huang L."/>
            <person name="Wang Z.-W."/>
            <person name="Zhao X."/>
            <person name="Zhong W.-Y."/>
            <person name="Peng D.-H."/>
            <person name="Ahmad S."/>
            <person name="Lan S."/>
            <person name="Zhang J.-S."/>
            <person name="Tsai W.-C."/>
            <person name="Van De Peer Y."/>
            <person name="Liu Z.-J."/>
        </authorList>
    </citation>
    <scope>NUCLEOTIDE SEQUENCE</scope>
    <source>
        <strain evidence="3">CP</strain>
        <tissue evidence="3">Leaves</tissue>
    </source>
</reference>
<dbReference type="PANTHER" id="PTHR31344">
    <property type="entry name" value="NUCLEAR PORE COMPLEX PROTEIN NUP205"/>
    <property type="match status" value="1"/>
</dbReference>
<evidence type="ECO:0000313" key="3">
    <source>
        <dbReference type="EMBL" id="KAK1319046.1"/>
    </source>
</evidence>
<protein>
    <recommendedName>
        <fullName evidence="2">C2 NT-type domain-containing protein</fullName>
    </recommendedName>
</protein>
<evidence type="ECO:0000313" key="4">
    <source>
        <dbReference type="Proteomes" id="UP001180020"/>
    </source>
</evidence>
<accession>A0AAV9EZX9</accession>
<gene>
    <name evidence="3" type="ORF">QJS10_CPB04g01796</name>
</gene>
<proteinExistence type="predicted"/>
<feature type="domain" description="C2 NT-type" evidence="2">
    <location>
        <begin position="7"/>
        <end position="165"/>
    </location>
</feature>
<feature type="compositionally biased region" description="Acidic residues" evidence="1">
    <location>
        <begin position="196"/>
        <end position="209"/>
    </location>
</feature>
<dbReference type="InterPro" id="IPR019448">
    <property type="entry name" value="NT-C2"/>
</dbReference>
<feature type="region of interest" description="Disordered" evidence="1">
    <location>
        <begin position="402"/>
        <end position="454"/>
    </location>
</feature>
<dbReference type="PANTHER" id="PTHR31344:SF15">
    <property type="entry name" value="EEIG1_EHBP1 PROTEIN AMINO-TERMINAL DOMAIN PROTEIN"/>
    <property type="match status" value="1"/>
</dbReference>
<dbReference type="GO" id="GO:0005643">
    <property type="term" value="C:nuclear pore"/>
    <property type="evidence" value="ECO:0007669"/>
    <property type="project" value="InterPro"/>
</dbReference>
<feature type="compositionally biased region" description="Polar residues" evidence="1">
    <location>
        <begin position="445"/>
        <end position="454"/>
    </location>
</feature>
<sequence>MVLGLRTKSKKVAPVHAIYFIHVQEIKPWPPSQSLRSLRSVRLEWENGEKNTGSLSPAVPILGLGNGDGKIEFNESFKMKSTLLKEGSTRNGESSMFRKNTLEFNLYELRKDGTAKGHLLCTATIDLSEHGIVKEAIDLNVRMDCKRVFSKTNLPVLSVKICPFDKESNGSSSLLKETSLNKDTHESVSALMNEEYAEEAEVSSFTDDDMSSHSSLTTLSSAREASSGSPSQSSLSAQSHQENDPESVKESKRSDNVTIDLPLPTTRPRSEVNSLDSAYAGGLQNEISPRSSSVDMFYNPESTENDDVSASNSSQCGSGRIDAHIIQPSSSLMACEVADDEVGSKNGIQSTNRDELFERHEEKNVDCRDITKSIDGDSLKEDNSVGSVCSVESSCKVNGIDEENHVDREANNVLDGEIKKDENHSVDTPTNDPSGPSPAEDVTISPITSQNEVTQNPLRLSVTSDNFRLSRRVLVAKGSNPSYNDGPKDAYSVYGNNRRVNEENGNTIKPERVSRESLNASLGGKVRQLQHRVKMLEGELRDVAAAEVSLYSIVAEHGSSAQKVHTPARRLSRIYIHAFKQSSPERRASAARSAVSGLVLAAKACGNDVPRLTFWLSNSVILRVIITEVIGTQDHPILSGPNAEANGNRTGTERKAPILKWNESTVKERVFSSIEDFDDWEDPKTFTAALEKIEDWIFSRVIESVWWQALAPHMQLAYRGSSSTKSRARKAGLSDHQQANLSIDLWKEAFKDACERLCPVRAGGHECGCLPVLARLVMEQCVARLDVAMFNAILRESDDDVPTDPVSDPITDSKVLPVPSGRSSFGAGAQLKNAIGNWSRWLSDLFGLDDAEDEDFPEDNVKPSLKTFHLLNALSDLLMLPKDLLLDKSIRKEVCPTFGAPVIRRVLSSFVPDEFCPDPVPEAVLEALDSEESLETSEEPIRSLPCSAAPLVYTPPSPASVTGFTGDLRSQHQLRRSRSSILRRCQTSDDELDELGSPLASIVIENGRVSPTVTSTNENTMNSRNVLRYQLLRGVWQDGDF</sequence>
<dbReference type="AlphaFoldDB" id="A0AAV9EZX9"/>
<keyword evidence="4" id="KW-1185">Reference proteome</keyword>